<reference evidence="1 2" key="3">
    <citation type="journal article" date="2013" name="Rice">
        <title>Improvement of the Oryza sativa Nipponbare reference genome using next generation sequence and optical map data.</title>
        <authorList>
            <person name="Kawahara Y."/>
            <person name="de la Bastide M."/>
            <person name="Hamilton J.P."/>
            <person name="Kanamori H."/>
            <person name="McCombie W.R."/>
            <person name="Ouyang S."/>
            <person name="Schwartz D.C."/>
            <person name="Tanaka T."/>
            <person name="Wu J."/>
            <person name="Zhou S."/>
            <person name="Childs K.L."/>
            <person name="Davidson R.M."/>
            <person name="Lin H."/>
            <person name="Quesada-Ocampo L."/>
            <person name="Vaillancourt B."/>
            <person name="Sakai H."/>
            <person name="Lee S.S."/>
            <person name="Kim J."/>
            <person name="Numa H."/>
            <person name="Itoh T."/>
            <person name="Buell C.R."/>
            <person name="Matsumoto T."/>
        </authorList>
    </citation>
    <scope>NUCLEOTIDE SEQUENCE [LARGE SCALE GENOMIC DNA]</scope>
    <source>
        <strain evidence="2">cv. Nipponbare</strain>
    </source>
</reference>
<dbReference type="PaxDb" id="39947-A0A0P0W149"/>
<name>A0A0P0W149_ORYSJ</name>
<gene>
    <name evidence="1" type="ordered locus">Os03g0625966</name>
    <name evidence="1" type="ORF">OSNPB_030625966</name>
</gene>
<dbReference type="Gramene" id="Os03t0625966-00">
    <property type="protein sequence ID" value="Os03t0625966-00"/>
    <property type="gene ID" value="Os03g0625966"/>
</dbReference>
<reference evidence="2" key="1">
    <citation type="journal article" date="2005" name="Nature">
        <title>The map-based sequence of the rice genome.</title>
        <authorList>
            <consortium name="International rice genome sequencing project (IRGSP)"/>
            <person name="Matsumoto T."/>
            <person name="Wu J."/>
            <person name="Kanamori H."/>
            <person name="Katayose Y."/>
            <person name="Fujisawa M."/>
            <person name="Namiki N."/>
            <person name="Mizuno H."/>
            <person name="Yamamoto K."/>
            <person name="Antonio B.A."/>
            <person name="Baba T."/>
            <person name="Sakata K."/>
            <person name="Nagamura Y."/>
            <person name="Aoki H."/>
            <person name="Arikawa K."/>
            <person name="Arita K."/>
            <person name="Bito T."/>
            <person name="Chiden Y."/>
            <person name="Fujitsuka N."/>
            <person name="Fukunaka R."/>
            <person name="Hamada M."/>
            <person name="Harada C."/>
            <person name="Hayashi A."/>
            <person name="Hijishita S."/>
            <person name="Honda M."/>
            <person name="Hosokawa S."/>
            <person name="Ichikawa Y."/>
            <person name="Idonuma A."/>
            <person name="Iijima M."/>
            <person name="Ikeda M."/>
            <person name="Ikeno M."/>
            <person name="Ito K."/>
            <person name="Ito S."/>
            <person name="Ito T."/>
            <person name="Ito Y."/>
            <person name="Ito Y."/>
            <person name="Iwabuchi A."/>
            <person name="Kamiya K."/>
            <person name="Karasawa W."/>
            <person name="Kurita K."/>
            <person name="Katagiri S."/>
            <person name="Kikuta A."/>
            <person name="Kobayashi H."/>
            <person name="Kobayashi N."/>
            <person name="Machita K."/>
            <person name="Maehara T."/>
            <person name="Masukawa M."/>
            <person name="Mizubayashi T."/>
            <person name="Mukai Y."/>
            <person name="Nagasaki H."/>
            <person name="Nagata Y."/>
            <person name="Naito S."/>
            <person name="Nakashima M."/>
            <person name="Nakama Y."/>
            <person name="Nakamichi Y."/>
            <person name="Nakamura M."/>
            <person name="Meguro A."/>
            <person name="Negishi M."/>
            <person name="Ohta I."/>
            <person name="Ohta T."/>
            <person name="Okamoto M."/>
            <person name="Ono N."/>
            <person name="Saji S."/>
            <person name="Sakaguchi M."/>
            <person name="Sakai K."/>
            <person name="Shibata M."/>
            <person name="Shimokawa T."/>
            <person name="Song J."/>
            <person name="Takazaki Y."/>
            <person name="Terasawa K."/>
            <person name="Tsugane M."/>
            <person name="Tsuji K."/>
            <person name="Ueda S."/>
            <person name="Waki K."/>
            <person name="Yamagata H."/>
            <person name="Yamamoto M."/>
            <person name="Yamamoto S."/>
            <person name="Yamane H."/>
            <person name="Yoshiki S."/>
            <person name="Yoshihara R."/>
            <person name="Yukawa K."/>
            <person name="Zhong H."/>
            <person name="Yano M."/>
            <person name="Yuan Q."/>
            <person name="Ouyang S."/>
            <person name="Liu J."/>
            <person name="Jones K.M."/>
            <person name="Gansberger K."/>
            <person name="Moffat K."/>
            <person name="Hill J."/>
            <person name="Bera J."/>
            <person name="Fadrosh D."/>
            <person name="Jin S."/>
            <person name="Johri S."/>
            <person name="Kim M."/>
            <person name="Overton L."/>
            <person name="Reardon M."/>
            <person name="Tsitrin T."/>
            <person name="Vuong H."/>
            <person name="Weaver B."/>
            <person name="Ciecko A."/>
            <person name="Tallon L."/>
            <person name="Jackson J."/>
            <person name="Pai G."/>
            <person name="Aken S.V."/>
            <person name="Utterback T."/>
            <person name="Reidmuller S."/>
            <person name="Feldblyum T."/>
            <person name="Hsiao J."/>
            <person name="Zismann V."/>
            <person name="Iobst S."/>
            <person name="de Vazeille A.R."/>
            <person name="Buell C.R."/>
            <person name="Ying K."/>
            <person name="Li Y."/>
            <person name="Lu T."/>
            <person name="Huang Y."/>
            <person name="Zhao Q."/>
            <person name="Feng Q."/>
            <person name="Zhang L."/>
            <person name="Zhu J."/>
            <person name="Weng Q."/>
            <person name="Mu J."/>
            <person name="Lu Y."/>
            <person name="Fan D."/>
            <person name="Liu Y."/>
            <person name="Guan J."/>
            <person name="Zhang Y."/>
            <person name="Yu S."/>
            <person name="Liu X."/>
            <person name="Zhang Y."/>
            <person name="Hong G."/>
            <person name="Han B."/>
            <person name="Choisne N."/>
            <person name="Demange N."/>
            <person name="Orjeda G."/>
            <person name="Samain S."/>
            <person name="Cattolico L."/>
            <person name="Pelletier E."/>
            <person name="Couloux A."/>
            <person name="Segurens B."/>
            <person name="Wincker P."/>
            <person name="D'Hont A."/>
            <person name="Scarpelli C."/>
            <person name="Weissenbach J."/>
            <person name="Salanoubat M."/>
            <person name="Quetier F."/>
            <person name="Yu Y."/>
            <person name="Kim H.R."/>
            <person name="Rambo T."/>
            <person name="Currie J."/>
            <person name="Collura K."/>
            <person name="Luo M."/>
            <person name="Yang T."/>
            <person name="Ammiraju J.S.S."/>
            <person name="Engler F."/>
            <person name="Soderlund C."/>
            <person name="Wing R.A."/>
            <person name="Palmer L.E."/>
            <person name="de la Bastide M."/>
            <person name="Spiegel L."/>
            <person name="Nascimento L."/>
            <person name="Zutavern T."/>
            <person name="O'Shaughnessy A."/>
            <person name="Dike S."/>
            <person name="Dedhia N."/>
            <person name="Preston R."/>
            <person name="Balija V."/>
            <person name="McCombie W.R."/>
            <person name="Chow T."/>
            <person name="Chen H."/>
            <person name="Chung M."/>
            <person name="Chen C."/>
            <person name="Shaw J."/>
            <person name="Wu H."/>
            <person name="Hsiao K."/>
            <person name="Chao Y."/>
            <person name="Chu M."/>
            <person name="Cheng C."/>
            <person name="Hour A."/>
            <person name="Lee P."/>
            <person name="Lin S."/>
            <person name="Lin Y."/>
            <person name="Liou J."/>
            <person name="Liu S."/>
            <person name="Hsing Y."/>
            <person name="Raghuvanshi S."/>
            <person name="Mohanty A."/>
            <person name="Bharti A.K."/>
            <person name="Gaur A."/>
            <person name="Gupta V."/>
            <person name="Kumar D."/>
            <person name="Ravi V."/>
            <person name="Vij S."/>
            <person name="Kapur A."/>
            <person name="Khurana P."/>
            <person name="Khurana P."/>
            <person name="Khurana J.P."/>
            <person name="Tyagi A.K."/>
            <person name="Gaikwad K."/>
            <person name="Singh A."/>
            <person name="Dalal V."/>
            <person name="Srivastava S."/>
            <person name="Dixit A."/>
            <person name="Pal A.K."/>
            <person name="Ghazi I.A."/>
            <person name="Yadav M."/>
            <person name="Pandit A."/>
            <person name="Bhargava A."/>
            <person name="Sureshbabu K."/>
            <person name="Batra K."/>
            <person name="Sharma T.R."/>
            <person name="Mohapatra T."/>
            <person name="Singh N.K."/>
            <person name="Messing J."/>
            <person name="Nelson A.B."/>
            <person name="Fuks G."/>
            <person name="Kavchok S."/>
            <person name="Keizer G."/>
            <person name="Linton E."/>
            <person name="Llaca V."/>
            <person name="Song R."/>
            <person name="Tanyolac B."/>
            <person name="Young S."/>
            <person name="Ho-Il K."/>
            <person name="Hahn J.H."/>
            <person name="Sangsakoo G."/>
            <person name="Vanavichit A."/>
            <person name="de Mattos Luiz.A.T."/>
            <person name="Zimmer P.D."/>
            <person name="Malone G."/>
            <person name="Dellagostin O."/>
            <person name="de Oliveira A.C."/>
            <person name="Bevan M."/>
            <person name="Bancroft I."/>
            <person name="Minx P."/>
            <person name="Cordum H."/>
            <person name="Wilson R."/>
            <person name="Cheng Z."/>
            <person name="Jin W."/>
            <person name="Jiang J."/>
            <person name="Leong S.A."/>
            <person name="Iwama H."/>
            <person name="Gojobori T."/>
            <person name="Itoh T."/>
            <person name="Niimura Y."/>
            <person name="Fujii Y."/>
            <person name="Habara T."/>
            <person name="Sakai H."/>
            <person name="Sato Y."/>
            <person name="Wilson G."/>
            <person name="Kumar K."/>
            <person name="McCouch S."/>
            <person name="Juretic N."/>
            <person name="Hoen D."/>
            <person name="Wright S."/>
            <person name="Bruskiewich R."/>
            <person name="Bureau T."/>
            <person name="Miyao A."/>
            <person name="Hirochika H."/>
            <person name="Nishikawa T."/>
            <person name="Kadowaki K."/>
            <person name="Sugiura M."/>
            <person name="Burr B."/>
            <person name="Sasaki T."/>
        </authorList>
    </citation>
    <scope>NUCLEOTIDE SEQUENCE [LARGE SCALE GENOMIC DNA]</scope>
    <source>
        <strain evidence="2">cv. Nipponbare</strain>
    </source>
</reference>
<dbReference type="EMBL" id="AP014959">
    <property type="protein sequence ID" value="BAS85342.1"/>
    <property type="molecule type" value="Genomic_DNA"/>
</dbReference>
<sequence length="175" mass="19414">RRRRRVRRQQPRQLLHVPLRHLLVVLEQRLRRRHLRLRRRRFQRPLLAAEHVVGEGVGPREDVAGGEQRAVRGGERLGGVAAGRRRGRVGVLAQPPSPRLDGRAQLLRLRPARVAVGLVPLVVVRVPEHLAPRAVHLPLLRRVVVAVAAVPVDAGPVVRQPGGRAAQPAANNIHA</sequence>
<keyword evidence="2" id="KW-1185">Reference proteome</keyword>
<dbReference type="AlphaFoldDB" id="A0A0P0W149"/>
<accession>A0A0P0W149</accession>
<reference evidence="1 2" key="2">
    <citation type="journal article" date="2013" name="Plant Cell Physiol.">
        <title>Rice Annotation Project Database (RAP-DB): an integrative and interactive database for rice genomics.</title>
        <authorList>
            <person name="Sakai H."/>
            <person name="Lee S.S."/>
            <person name="Tanaka T."/>
            <person name="Numa H."/>
            <person name="Kim J."/>
            <person name="Kawahara Y."/>
            <person name="Wakimoto H."/>
            <person name="Yang C.C."/>
            <person name="Iwamoto M."/>
            <person name="Abe T."/>
            <person name="Yamada Y."/>
            <person name="Muto A."/>
            <person name="Inokuchi H."/>
            <person name="Ikemura T."/>
            <person name="Matsumoto T."/>
            <person name="Sasaki T."/>
            <person name="Itoh T."/>
        </authorList>
    </citation>
    <scope>NUCLEOTIDE SEQUENCE [LARGE SCALE GENOMIC DNA]</scope>
    <source>
        <strain evidence="2">cv. Nipponbare</strain>
    </source>
</reference>
<dbReference type="Proteomes" id="UP000059680">
    <property type="component" value="Chromosome 3"/>
</dbReference>
<feature type="non-terminal residue" evidence="1">
    <location>
        <position position="175"/>
    </location>
</feature>
<organism evidence="1 2">
    <name type="scientific">Oryza sativa subsp. japonica</name>
    <name type="common">Rice</name>
    <dbReference type="NCBI Taxonomy" id="39947"/>
    <lineage>
        <taxon>Eukaryota</taxon>
        <taxon>Viridiplantae</taxon>
        <taxon>Streptophyta</taxon>
        <taxon>Embryophyta</taxon>
        <taxon>Tracheophyta</taxon>
        <taxon>Spermatophyta</taxon>
        <taxon>Magnoliopsida</taxon>
        <taxon>Liliopsida</taxon>
        <taxon>Poales</taxon>
        <taxon>Poaceae</taxon>
        <taxon>BOP clade</taxon>
        <taxon>Oryzoideae</taxon>
        <taxon>Oryzeae</taxon>
        <taxon>Oryzinae</taxon>
        <taxon>Oryza</taxon>
        <taxon>Oryza sativa</taxon>
    </lineage>
</organism>
<proteinExistence type="predicted"/>
<dbReference type="InParanoid" id="A0A0P0W149"/>
<evidence type="ECO:0000313" key="2">
    <source>
        <dbReference type="Proteomes" id="UP000059680"/>
    </source>
</evidence>
<protein>
    <submittedName>
        <fullName evidence="1">Os03g0625966 protein</fullName>
    </submittedName>
</protein>
<evidence type="ECO:0000313" key="1">
    <source>
        <dbReference type="EMBL" id="BAS85342.1"/>
    </source>
</evidence>